<sequence>MLARRVACTGGGVRRSAAPAGAVPVAAAAGPARGAELARTGAAAGPVLLLGLGLLLVGVGTRAAHACPRRPAG</sequence>
<comment type="caution">
    <text evidence="2">The sequence shown here is derived from an EMBL/GenBank/DDBJ whole genome shotgun (WGS) entry which is preliminary data.</text>
</comment>
<evidence type="ECO:0000313" key="2">
    <source>
        <dbReference type="EMBL" id="GIG37938.1"/>
    </source>
</evidence>
<protein>
    <submittedName>
        <fullName evidence="2">Uncharacterized protein</fullName>
    </submittedName>
</protein>
<dbReference type="AlphaFoldDB" id="A0A919PDU1"/>
<evidence type="ECO:0000313" key="3">
    <source>
        <dbReference type="Proteomes" id="UP000642125"/>
    </source>
</evidence>
<dbReference type="EMBL" id="BONO01000032">
    <property type="protein sequence ID" value="GIG37938.1"/>
    <property type="molecule type" value="Genomic_DNA"/>
</dbReference>
<feature type="transmembrane region" description="Helical" evidence="1">
    <location>
        <begin position="44"/>
        <end position="64"/>
    </location>
</feature>
<keyword evidence="1" id="KW-1133">Transmembrane helix</keyword>
<name>A0A919PDU1_9CELL</name>
<proteinExistence type="predicted"/>
<organism evidence="2 3">
    <name type="scientific">Cellulomonas pakistanensis</name>
    <dbReference type="NCBI Taxonomy" id="992287"/>
    <lineage>
        <taxon>Bacteria</taxon>
        <taxon>Bacillati</taxon>
        <taxon>Actinomycetota</taxon>
        <taxon>Actinomycetes</taxon>
        <taxon>Micrococcales</taxon>
        <taxon>Cellulomonadaceae</taxon>
        <taxon>Cellulomonas</taxon>
    </lineage>
</organism>
<keyword evidence="1" id="KW-0812">Transmembrane</keyword>
<keyword evidence="1" id="KW-0472">Membrane</keyword>
<reference evidence="2" key="1">
    <citation type="submission" date="2021-01" db="EMBL/GenBank/DDBJ databases">
        <title>Whole genome shotgun sequence of Cellulomonas pakistanensis NBRC 110800.</title>
        <authorList>
            <person name="Komaki H."/>
            <person name="Tamura T."/>
        </authorList>
    </citation>
    <scope>NUCLEOTIDE SEQUENCE</scope>
    <source>
        <strain evidence="2">NBRC 110800</strain>
    </source>
</reference>
<gene>
    <name evidence="2" type="ORF">Cpa01nite_33190</name>
</gene>
<dbReference type="RefSeq" id="WP_203670017.1">
    <property type="nucleotide sequence ID" value="NZ_BONO01000032.1"/>
</dbReference>
<keyword evidence="3" id="KW-1185">Reference proteome</keyword>
<evidence type="ECO:0000256" key="1">
    <source>
        <dbReference type="SAM" id="Phobius"/>
    </source>
</evidence>
<accession>A0A919PDU1</accession>
<dbReference type="Proteomes" id="UP000642125">
    <property type="component" value="Unassembled WGS sequence"/>
</dbReference>